<gene>
    <name evidence="1" type="ORF">PC117_g7730</name>
</gene>
<proteinExistence type="predicted"/>
<reference evidence="1" key="1">
    <citation type="submission" date="2018-10" db="EMBL/GenBank/DDBJ databases">
        <title>Effector identification in a new, highly contiguous assembly of the strawberry crown rot pathogen Phytophthora cactorum.</title>
        <authorList>
            <person name="Armitage A.D."/>
            <person name="Nellist C.F."/>
            <person name="Bates H."/>
            <person name="Vickerstaff R.J."/>
            <person name="Harrison R.J."/>
        </authorList>
    </citation>
    <scope>NUCLEOTIDE SEQUENCE</scope>
    <source>
        <strain evidence="1">4040</strain>
    </source>
</reference>
<evidence type="ECO:0000313" key="2">
    <source>
        <dbReference type="Proteomes" id="UP000736787"/>
    </source>
</evidence>
<sequence length="88" mass="9277">MTTADATIPGGTALTEAGVIATVLARLEICLLATFLARLETFTCWPAVDLTCLETFAFGAAGLGSLRFLGRGSRSFLQLVMGQQLPIQ</sequence>
<accession>A0A8T1DYM5</accession>
<name>A0A8T1DYM5_9STRA</name>
<dbReference type="Proteomes" id="UP000736787">
    <property type="component" value="Unassembled WGS sequence"/>
</dbReference>
<organism evidence="1 2">
    <name type="scientific">Phytophthora cactorum</name>
    <dbReference type="NCBI Taxonomy" id="29920"/>
    <lineage>
        <taxon>Eukaryota</taxon>
        <taxon>Sar</taxon>
        <taxon>Stramenopiles</taxon>
        <taxon>Oomycota</taxon>
        <taxon>Peronosporomycetes</taxon>
        <taxon>Peronosporales</taxon>
        <taxon>Peronosporaceae</taxon>
        <taxon>Phytophthora</taxon>
    </lineage>
</organism>
<comment type="caution">
    <text evidence="1">The sequence shown here is derived from an EMBL/GenBank/DDBJ whole genome shotgun (WGS) entry which is preliminary data.</text>
</comment>
<dbReference type="EMBL" id="RCMK01000161">
    <property type="protein sequence ID" value="KAG2946291.1"/>
    <property type="molecule type" value="Genomic_DNA"/>
</dbReference>
<protein>
    <submittedName>
        <fullName evidence="1">Uncharacterized protein</fullName>
    </submittedName>
</protein>
<evidence type="ECO:0000313" key="1">
    <source>
        <dbReference type="EMBL" id="KAG2946291.1"/>
    </source>
</evidence>
<dbReference type="AlphaFoldDB" id="A0A8T1DYM5"/>